<evidence type="ECO:0000256" key="3">
    <source>
        <dbReference type="ARBA" id="ARBA00023002"/>
    </source>
</evidence>
<sequence>MLTPNTIQYTMGNATLSGLSIVLAFKLYYVFASSAFIVRSLDKYQFKIISKMFEYILVLSFLGLVSGMRADTSDYKGHPCMRKCHDNDFMTCRYNFTVEYYYTLSKACFNCPYNKTDCQRPHCVCKGDIVQVDVFNRMETGEGLAIHWHGLRQKGYQHMDGVDMITQCPIPKGSSFQYKLVLRFASYPCQKYTLTFVWNDFKTRLFIHNNIRDITI</sequence>
<keyword evidence="5" id="KW-0472">Membrane</keyword>
<keyword evidence="3" id="KW-0560">Oxidoreductase</keyword>
<feature type="domain" description="Plastocyanin-like" evidence="6">
    <location>
        <begin position="124"/>
        <end position="181"/>
    </location>
</feature>
<evidence type="ECO:0000256" key="5">
    <source>
        <dbReference type="SAM" id="Phobius"/>
    </source>
</evidence>
<feature type="transmembrane region" description="Helical" evidence="5">
    <location>
        <begin position="12"/>
        <end position="31"/>
    </location>
</feature>
<proteinExistence type="inferred from homology"/>
<feature type="transmembrane region" description="Helical" evidence="5">
    <location>
        <begin position="52"/>
        <end position="70"/>
    </location>
</feature>
<comment type="caution">
    <text evidence="7">The sequence shown here is derived from an EMBL/GenBank/DDBJ whole genome shotgun (WGS) entry which is preliminary data.</text>
</comment>
<dbReference type="SUPFAM" id="SSF49503">
    <property type="entry name" value="Cupredoxins"/>
    <property type="match status" value="1"/>
</dbReference>
<dbReference type="Pfam" id="PF07732">
    <property type="entry name" value="Cu-oxidase_3"/>
    <property type="match status" value="1"/>
</dbReference>
<evidence type="ECO:0000256" key="1">
    <source>
        <dbReference type="ARBA" id="ARBA00010609"/>
    </source>
</evidence>
<dbReference type="EMBL" id="JARBDR010000923">
    <property type="protein sequence ID" value="KAJ8298422.1"/>
    <property type="molecule type" value="Genomic_DNA"/>
</dbReference>
<dbReference type="InterPro" id="IPR011707">
    <property type="entry name" value="Cu-oxidase-like_N"/>
</dbReference>
<dbReference type="Proteomes" id="UP001217089">
    <property type="component" value="Unassembled WGS sequence"/>
</dbReference>
<name>A0ABQ9E4C3_TEGGR</name>
<evidence type="ECO:0000313" key="8">
    <source>
        <dbReference type="Proteomes" id="UP001217089"/>
    </source>
</evidence>
<dbReference type="PANTHER" id="PTHR11709:SF394">
    <property type="entry name" value="FI03373P-RELATED"/>
    <property type="match status" value="1"/>
</dbReference>
<keyword evidence="5" id="KW-1133">Transmembrane helix</keyword>
<evidence type="ECO:0000259" key="6">
    <source>
        <dbReference type="Pfam" id="PF07732"/>
    </source>
</evidence>
<dbReference type="InterPro" id="IPR045087">
    <property type="entry name" value="Cu-oxidase_fam"/>
</dbReference>
<accession>A0ABQ9E4C3</accession>
<dbReference type="Gene3D" id="2.60.40.420">
    <property type="entry name" value="Cupredoxins - blue copper proteins"/>
    <property type="match status" value="1"/>
</dbReference>
<keyword evidence="4" id="KW-0186">Copper</keyword>
<evidence type="ECO:0000313" key="7">
    <source>
        <dbReference type="EMBL" id="KAJ8298422.1"/>
    </source>
</evidence>
<organism evidence="7 8">
    <name type="scientific">Tegillarca granosa</name>
    <name type="common">Malaysian cockle</name>
    <name type="synonym">Anadara granosa</name>
    <dbReference type="NCBI Taxonomy" id="220873"/>
    <lineage>
        <taxon>Eukaryota</taxon>
        <taxon>Metazoa</taxon>
        <taxon>Spiralia</taxon>
        <taxon>Lophotrochozoa</taxon>
        <taxon>Mollusca</taxon>
        <taxon>Bivalvia</taxon>
        <taxon>Autobranchia</taxon>
        <taxon>Pteriomorphia</taxon>
        <taxon>Arcoida</taxon>
        <taxon>Arcoidea</taxon>
        <taxon>Arcidae</taxon>
        <taxon>Tegillarca</taxon>
    </lineage>
</organism>
<protein>
    <recommendedName>
        <fullName evidence="6">Plastocyanin-like domain-containing protein</fullName>
    </recommendedName>
</protein>
<gene>
    <name evidence="7" type="ORF">KUTeg_024953</name>
</gene>
<evidence type="ECO:0000256" key="2">
    <source>
        <dbReference type="ARBA" id="ARBA00022723"/>
    </source>
</evidence>
<keyword evidence="8" id="KW-1185">Reference proteome</keyword>
<keyword evidence="5" id="KW-0812">Transmembrane</keyword>
<dbReference type="PANTHER" id="PTHR11709">
    <property type="entry name" value="MULTI-COPPER OXIDASE"/>
    <property type="match status" value="1"/>
</dbReference>
<reference evidence="7 8" key="1">
    <citation type="submission" date="2022-12" db="EMBL/GenBank/DDBJ databases">
        <title>Chromosome-level genome of Tegillarca granosa.</title>
        <authorList>
            <person name="Kim J."/>
        </authorList>
    </citation>
    <scope>NUCLEOTIDE SEQUENCE [LARGE SCALE GENOMIC DNA]</scope>
    <source>
        <strain evidence="7">Teg-2019</strain>
        <tissue evidence="7">Adductor muscle</tissue>
    </source>
</reference>
<dbReference type="InterPro" id="IPR008972">
    <property type="entry name" value="Cupredoxin"/>
</dbReference>
<keyword evidence="2" id="KW-0479">Metal-binding</keyword>
<evidence type="ECO:0000256" key="4">
    <source>
        <dbReference type="ARBA" id="ARBA00023008"/>
    </source>
</evidence>
<comment type="similarity">
    <text evidence="1">Belongs to the multicopper oxidase family.</text>
</comment>